<dbReference type="AlphaFoldDB" id="W7TW88"/>
<keyword evidence="3" id="KW-1185">Reference proteome</keyword>
<dbReference type="Proteomes" id="UP000019335">
    <property type="component" value="Chromosome 12"/>
</dbReference>
<protein>
    <submittedName>
        <fullName evidence="2">Uncharacterized protein</fullName>
    </submittedName>
</protein>
<feature type="region of interest" description="Disordered" evidence="1">
    <location>
        <begin position="267"/>
        <end position="299"/>
    </location>
</feature>
<feature type="region of interest" description="Disordered" evidence="1">
    <location>
        <begin position="98"/>
        <end position="143"/>
    </location>
</feature>
<feature type="compositionally biased region" description="Polar residues" evidence="1">
    <location>
        <begin position="360"/>
        <end position="372"/>
    </location>
</feature>
<dbReference type="EMBL" id="AZIL01001084">
    <property type="protein sequence ID" value="EWM24866.1"/>
    <property type="molecule type" value="Genomic_DNA"/>
</dbReference>
<reference evidence="2 3" key="1">
    <citation type="journal article" date="2014" name="Mol. Plant">
        <title>Chromosome Scale Genome Assembly and Transcriptome Profiling of Nannochloropsis gaditana in Nitrogen Depletion.</title>
        <authorList>
            <person name="Corteggiani Carpinelli E."/>
            <person name="Telatin A."/>
            <person name="Vitulo N."/>
            <person name="Forcato C."/>
            <person name="D'Angelo M."/>
            <person name="Schiavon R."/>
            <person name="Vezzi A."/>
            <person name="Giacometti G.M."/>
            <person name="Morosinotto T."/>
            <person name="Valle G."/>
        </authorList>
    </citation>
    <scope>NUCLEOTIDE SEQUENCE [LARGE SCALE GENOMIC DNA]</scope>
    <source>
        <strain evidence="2 3">B-31</strain>
    </source>
</reference>
<gene>
    <name evidence="2" type="ORF">Naga_100706g1</name>
</gene>
<feature type="region of interest" description="Disordered" evidence="1">
    <location>
        <begin position="360"/>
        <end position="418"/>
    </location>
</feature>
<comment type="caution">
    <text evidence="2">The sequence shown here is derived from an EMBL/GenBank/DDBJ whole genome shotgun (WGS) entry which is preliminary data.</text>
</comment>
<name>W7TW88_9STRA</name>
<evidence type="ECO:0000313" key="3">
    <source>
        <dbReference type="Proteomes" id="UP000019335"/>
    </source>
</evidence>
<accession>W7TW88</accession>
<feature type="compositionally biased region" description="Polar residues" evidence="1">
    <location>
        <begin position="274"/>
        <end position="287"/>
    </location>
</feature>
<evidence type="ECO:0000313" key="2">
    <source>
        <dbReference type="EMBL" id="EWM24866.1"/>
    </source>
</evidence>
<proteinExistence type="predicted"/>
<sequence>MHFKSHGGTFCPVGRRVSTCYVLSGAVVPIWPAIQDVVIDRNNKDIQVVRCVTRGERLVGLSIKQGQEKELIESLKDFIHSVNPDGGDDHDLQQLAAAAEKDDHEADFPFEGPQESQGARSGGAGQGHEKGGGIGAIPSQAVAPGRNWNSDAFKNLSVVRGKLRKSLEKEKNSEIDGGGRHDGQHDVVAAKEAAARRYRETKDIENGDAFQLRLRQMKAYGEIDALRGTLRKSKPPDPSFGTVLDNKLWADYMLSFQSHSLESRNLAADKGTPGQHTNTLPSATISSCPKKPLNDSLTGTNTRGTVAAVPWHSNFTGSNAETAALSCQARQISEEGLRCPSHSRMESTAQAVCPLLDTTSISRSSGNTPVHHSTQDHTNDAVTTPDARNSDHLPSSTLPHTDMAPPSPSSLQATSAGLTRRWQRSITQYFAMSNSKKPMARASMPEIVEGVAQRPSSASTVFIADPECEIIDLT</sequence>
<evidence type="ECO:0000256" key="1">
    <source>
        <dbReference type="SAM" id="MobiDB-lite"/>
    </source>
</evidence>
<organism evidence="2 3">
    <name type="scientific">Nannochloropsis gaditana</name>
    <dbReference type="NCBI Taxonomy" id="72520"/>
    <lineage>
        <taxon>Eukaryota</taxon>
        <taxon>Sar</taxon>
        <taxon>Stramenopiles</taxon>
        <taxon>Ochrophyta</taxon>
        <taxon>Eustigmatophyceae</taxon>
        <taxon>Eustigmatales</taxon>
        <taxon>Monodopsidaceae</taxon>
        <taxon>Nannochloropsis</taxon>
    </lineage>
</organism>